<accession>A0A915DI71</accession>
<keyword evidence="12" id="KW-1185">Reference proteome</keyword>
<evidence type="ECO:0000313" key="13">
    <source>
        <dbReference type="WBParaSite" id="jg20190"/>
    </source>
</evidence>
<name>A0A915DI71_9BILA</name>
<keyword evidence="3 9" id="KW-0479">Metal-binding</keyword>
<evidence type="ECO:0000256" key="9">
    <source>
        <dbReference type="PROSITE-ProRule" id="PRU01211"/>
    </source>
</evidence>
<feature type="domain" description="Peptidase M12A" evidence="11">
    <location>
        <begin position="70"/>
        <end position="276"/>
    </location>
</feature>
<feature type="binding site" evidence="9">
    <location>
        <position position="176"/>
    </location>
    <ligand>
        <name>Zn(2+)</name>
        <dbReference type="ChEBI" id="CHEBI:29105"/>
        <note>catalytic</note>
    </ligand>
</feature>
<sequence length="283" mass="31965">MKELAHKKVYGDRVFSFDNESDNKKDVSISTIQPTTKPELAPFLFEGDIFLTDRQAKNILAHLKQNRSSRSLSSDPEAIWQRSPIKFRFHESLEFFAISQIVQALEFWENNTCVRFKHVQDANIAAEGGDEEDADYIEFFKGQGCYSMIGRYGGRQGVSIGSGCERVGIIEHEVGHVLGLWHEQSRPDANKFVEVQKDFILPTYMSDFQRRGTDEIITLGVPYDYGSVMHYGPTAFSADGTSLTLITKNALFQSTIGQRERLSFFDLQVINKAYCPGTALPVP</sequence>
<keyword evidence="2 9" id="KW-0645">Protease</keyword>
<evidence type="ECO:0000313" key="12">
    <source>
        <dbReference type="Proteomes" id="UP000887574"/>
    </source>
</evidence>
<dbReference type="GO" id="GO:0006508">
    <property type="term" value="P:proteolysis"/>
    <property type="evidence" value="ECO:0007669"/>
    <property type="project" value="UniProtKB-KW"/>
</dbReference>
<proteinExistence type="predicted"/>
<feature type="binding site" evidence="9">
    <location>
        <position position="182"/>
    </location>
    <ligand>
        <name>Zn(2+)</name>
        <dbReference type="ChEBI" id="CHEBI:29105"/>
        <note>catalytic</note>
    </ligand>
</feature>
<dbReference type="PRINTS" id="PR00480">
    <property type="entry name" value="ASTACIN"/>
</dbReference>
<dbReference type="InterPro" id="IPR006026">
    <property type="entry name" value="Peptidase_Metallo"/>
</dbReference>
<reference evidence="13" key="1">
    <citation type="submission" date="2022-11" db="UniProtKB">
        <authorList>
            <consortium name="WormBaseParasite"/>
        </authorList>
    </citation>
    <scope>IDENTIFICATION</scope>
</reference>
<feature type="binding site" evidence="9">
    <location>
        <position position="172"/>
    </location>
    <ligand>
        <name>Zn(2+)</name>
        <dbReference type="ChEBI" id="CHEBI:29105"/>
        <note>catalytic</note>
    </ligand>
</feature>
<feature type="active site" evidence="9">
    <location>
        <position position="173"/>
    </location>
</feature>
<dbReference type="FunFam" id="3.40.390.10:FF:000028">
    <property type="entry name" value="Zinc metalloproteinase"/>
    <property type="match status" value="1"/>
</dbReference>
<evidence type="ECO:0000256" key="5">
    <source>
        <dbReference type="ARBA" id="ARBA00022833"/>
    </source>
</evidence>
<evidence type="ECO:0000256" key="10">
    <source>
        <dbReference type="RuleBase" id="RU361183"/>
    </source>
</evidence>
<evidence type="ECO:0000259" key="11">
    <source>
        <dbReference type="PROSITE" id="PS51864"/>
    </source>
</evidence>
<dbReference type="CDD" id="cd04280">
    <property type="entry name" value="ZnMc_astacin_like"/>
    <property type="match status" value="1"/>
</dbReference>
<dbReference type="GO" id="GO:0008270">
    <property type="term" value="F:zinc ion binding"/>
    <property type="evidence" value="ECO:0007669"/>
    <property type="project" value="UniProtKB-UniRule"/>
</dbReference>
<dbReference type="PROSITE" id="PS51864">
    <property type="entry name" value="ASTACIN"/>
    <property type="match status" value="1"/>
</dbReference>
<dbReference type="InterPro" id="IPR001506">
    <property type="entry name" value="Peptidase_M12A"/>
</dbReference>
<dbReference type="SUPFAM" id="SSF55486">
    <property type="entry name" value="Metalloproteases ('zincins'), catalytic domain"/>
    <property type="match status" value="1"/>
</dbReference>
<dbReference type="SMART" id="SM00235">
    <property type="entry name" value="ZnMc"/>
    <property type="match status" value="1"/>
</dbReference>
<dbReference type="Pfam" id="PF01400">
    <property type="entry name" value="Astacin"/>
    <property type="match status" value="1"/>
</dbReference>
<evidence type="ECO:0000256" key="8">
    <source>
        <dbReference type="ARBA" id="ARBA00023180"/>
    </source>
</evidence>
<dbReference type="GO" id="GO:0018996">
    <property type="term" value="P:molting cycle, collagen and cuticulin-based cuticle"/>
    <property type="evidence" value="ECO:0007669"/>
    <property type="project" value="UniProtKB-ARBA"/>
</dbReference>
<dbReference type="Gene3D" id="3.40.390.10">
    <property type="entry name" value="Collagenase (Catalytic Domain)"/>
    <property type="match status" value="1"/>
</dbReference>
<dbReference type="PANTHER" id="PTHR10127:SF849">
    <property type="entry name" value="ZINC METALLOPROTEINASE NAS-36"/>
    <property type="match status" value="1"/>
</dbReference>
<evidence type="ECO:0000256" key="4">
    <source>
        <dbReference type="ARBA" id="ARBA00022801"/>
    </source>
</evidence>
<evidence type="ECO:0000256" key="6">
    <source>
        <dbReference type="ARBA" id="ARBA00023049"/>
    </source>
</evidence>
<dbReference type="PANTHER" id="PTHR10127">
    <property type="entry name" value="DISCOIDIN, CUB, EGF, LAMININ , AND ZINC METALLOPROTEASE DOMAIN CONTAINING"/>
    <property type="match status" value="1"/>
</dbReference>
<dbReference type="AlphaFoldDB" id="A0A915DI71"/>
<evidence type="ECO:0000256" key="7">
    <source>
        <dbReference type="ARBA" id="ARBA00023157"/>
    </source>
</evidence>
<evidence type="ECO:0000256" key="2">
    <source>
        <dbReference type="ARBA" id="ARBA00022670"/>
    </source>
</evidence>
<evidence type="ECO:0000256" key="3">
    <source>
        <dbReference type="ARBA" id="ARBA00022723"/>
    </source>
</evidence>
<dbReference type="InterPro" id="IPR024079">
    <property type="entry name" value="MetalloPept_cat_dom_sf"/>
</dbReference>
<comment type="caution">
    <text evidence="9">Lacks conserved residue(s) required for the propagation of feature annotation.</text>
</comment>
<keyword evidence="7" id="KW-1015">Disulfide bond</keyword>
<organism evidence="12 13">
    <name type="scientific">Ditylenchus dipsaci</name>
    <dbReference type="NCBI Taxonomy" id="166011"/>
    <lineage>
        <taxon>Eukaryota</taxon>
        <taxon>Metazoa</taxon>
        <taxon>Ecdysozoa</taxon>
        <taxon>Nematoda</taxon>
        <taxon>Chromadorea</taxon>
        <taxon>Rhabditida</taxon>
        <taxon>Tylenchina</taxon>
        <taxon>Tylenchomorpha</taxon>
        <taxon>Sphaerularioidea</taxon>
        <taxon>Anguinidae</taxon>
        <taxon>Anguininae</taxon>
        <taxon>Ditylenchus</taxon>
    </lineage>
</organism>
<dbReference type="GO" id="GO:0004222">
    <property type="term" value="F:metalloendopeptidase activity"/>
    <property type="evidence" value="ECO:0007669"/>
    <property type="project" value="UniProtKB-UniRule"/>
</dbReference>
<dbReference type="EC" id="3.4.24.-" evidence="10"/>
<dbReference type="InterPro" id="IPR034035">
    <property type="entry name" value="Astacin-like_dom"/>
</dbReference>
<keyword evidence="6 9" id="KW-0482">Metalloprotease</keyword>
<comment type="cofactor">
    <cofactor evidence="9 10">
        <name>Zn(2+)</name>
        <dbReference type="ChEBI" id="CHEBI:29105"/>
    </cofactor>
    <text evidence="9 10">Binds 1 zinc ion per subunit.</text>
</comment>
<evidence type="ECO:0000256" key="1">
    <source>
        <dbReference type="ARBA" id="ARBA00022536"/>
    </source>
</evidence>
<keyword evidence="4 9" id="KW-0378">Hydrolase</keyword>
<keyword evidence="8" id="KW-0325">Glycoprotein</keyword>
<keyword evidence="5 9" id="KW-0862">Zinc</keyword>
<dbReference type="Proteomes" id="UP000887574">
    <property type="component" value="Unplaced"/>
</dbReference>
<protein>
    <recommendedName>
        <fullName evidence="10">Metalloendopeptidase</fullName>
        <ecNumber evidence="10">3.4.24.-</ecNumber>
    </recommendedName>
</protein>
<dbReference type="WBParaSite" id="jg20190">
    <property type="protein sequence ID" value="jg20190"/>
    <property type="gene ID" value="jg20190"/>
</dbReference>
<keyword evidence="1" id="KW-0245">EGF-like domain</keyword>